<dbReference type="Pfam" id="PF00135">
    <property type="entry name" value="COesterase"/>
    <property type="match status" value="1"/>
</dbReference>
<evidence type="ECO:0000259" key="4">
    <source>
        <dbReference type="Pfam" id="PF00135"/>
    </source>
</evidence>
<feature type="domain" description="Carboxylesterase type B" evidence="4">
    <location>
        <begin position="15"/>
        <end position="497"/>
    </location>
</feature>
<dbReference type="RefSeq" id="WP_377369407.1">
    <property type="nucleotide sequence ID" value="NZ_JAOTJD010000013.1"/>
</dbReference>
<dbReference type="Proteomes" id="UP001598130">
    <property type="component" value="Unassembled WGS sequence"/>
</dbReference>
<dbReference type="PROSITE" id="PS00122">
    <property type="entry name" value="CARBOXYLESTERASE_B_1"/>
    <property type="match status" value="1"/>
</dbReference>
<organism evidence="5 6">
    <name type="scientific">Phenylobacterium ferrooxidans</name>
    <dbReference type="NCBI Taxonomy" id="2982689"/>
    <lineage>
        <taxon>Bacteria</taxon>
        <taxon>Pseudomonadati</taxon>
        <taxon>Pseudomonadota</taxon>
        <taxon>Alphaproteobacteria</taxon>
        <taxon>Caulobacterales</taxon>
        <taxon>Caulobacteraceae</taxon>
        <taxon>Phenylobacterium</taxon>
    </lineage>
</organism>
<dbReference type="PANTHER" id="PTHR11559">
    <property type="entry name" value="CARBOXYLESTERASE"/>
    <property type="match status" value="1"/>
</dbReference>
<dbReference type="InterPro" id="IPR029058">
    <property type="entry name" value="AB_hydrolase_fold"/>
</dbReference>
<evidence type="ECO:0000256" key="3">
    <source>
        <dbReference type="RuleBase" id="RU361235"/>
    </source>
</evidence>
<dbReference type="InterPro" id="IPR002018">
    <property type="entry name" value="CarbesteraseB"/>
</dbReference>
<evidence type="ECO:0000313" key="6">
    <source>
        <dbReference type="Proteomes" id="UP001598130"/>
    </source>
</evidence>
<sequence>MGSDVAADDSVRSGAVVETATGKVRGERFRGVSIFRGIPYGAPTGGANRFRPPQPVEAWSGVREAILYGQTAPQTRSTLSDGGYPGNKPEVGEDCLVLNVWTPGADEARRPVMVWLHGGGFEAGSGSSILYDGVNLASKGDVVCVSLNHRMNVFGHLLLQDALGDDFAGSANAGYLDIIAGLKWVRDNIARFGGDPGNVTIYGQSGGGRKVSISMAAKGAQGLFHRGIVQSGSHLRLTPRDRANEQLDRLLALLGIARADARRLQDLPFVDLVKANRALMREHPARFSPTLDEVVFDAHPWDPAAPVISAQIPMMVGTCRTELSNQVGSADETTFSLDEAGLGARLTSYLPQADIPGVVATFRAESPAASPSELFFKITTARGYWRDSVIQTQLKAAQGAAPVWSYRLMWRTPVEGGRRITPHSLDLPFMFDNVSKAPHMVGEASEETAAMAHQMSQAWLAFARTGDPNTSAIPAWRPYDLEQRTVMLFDTTSRAESDPQRSERLAMDAYPTQQLKGTLHRQPAAAGA</sequence>
<gene>
    <name evidence="5" type="ORF">OCL97_08715</name>
</gene>
<evidence type="ECO:0000256" key="1">
    <source>
        <dbReference type="ARBA" id="ARBA00005964"/>
    </source>
</evidence>
<dbReference type="InterPro" id="IPR019826">
    <property type="entry name" value="Carboxylesterase_B_AS"/>
</dbReference>
<dbReference type="InterPro" id="IPR050309">
    <property type="entry name" value="Type-B_Carboxylest/Lipase"/>
</dbReference>
<dbReference type="EC" id="3.1.1.-" evidence="3"/>
<comment type="similarity">
    <text evidence="1 3">Belongs to the type-B carboxylesterase/lipase family.</text>
</comment>
<dbReference type="Gene3D" id="3.40.50.1820">
    <property type="entry name" value="alpha/beta hydrolase"/>
    <property type="match status" value="1"/>
</dbReference>
<evidence type="ECO:0000313" key="5">
    <source>
        <dbReference type="EMBL" id="MFD3264040.1"/>
    </source>
</evidence>
<evidence type="ECO:0000256" key="2">
    <source>
        <dbReference type="ARBA" id="ARBA00022801"/>
    </source>
</evidence>
<accession>A0ABW6CLU1</accession>
<dbReference type="EMBL" id="JAOTJD010000013">
    <property type="protein sequence ID" value="MFD3264040.1"/>
    <property type="molecule type" value="Genomic_DNA"/>
</dbReference>
<proteinExistence type="inferred from homology"/>
<keyword evidence="2 3" id="KW-0378">Hydrolase</keyword>
<keyword evidence="6" id="KW-1185">Reference proteome</keyword>
<reference evidence="5 6" key="1">
    <citation type="submission" date="2022-09" db="EMBL/GenBank/DDBJ databases">
        <title>New species of Phenylobacterium.</title>
        <authorList>
            <person name="Mieszkin S."/>
        </authorList>
    </citation>
    <scope>NUCLEOTIDE SEQUENCE [LARGE SCALE GENOMIC DNA]</scope>
    <source>
        <strain evidence="5 6">HK31-G</strain>
    </source>
</reference>
<name>A0ABW6CLU1_9CAUL</name>
<comment type="caution">
    <text evidence="5">The sequence shown here is derived from an EMBL/GenBank/DDBJ whole genome shotgun (WGS) entry which is preliminary data.</text>
</comment>
<protein>
    <recommendedName>
        <fullName evidence="3">Carboxylic ester hydrolase</fullName>
        <ecNumber evidence="3">3.1.1.-</ecNumber>
    </recommendedName>
</protein>
<dbReference type="SUPFAM" id="SSF53474">
    <property type="entry name" value="alpha/beta-Hydrolases"/>
    <property type="match status" value="1"/>
</dbReference>